<dbReference type="CDD" id="cd02696">
    <property type="entry name" value="MurNAc-LAA"/>
    <property type="match status" value="1"/>
</dbReference>
<dbReference type="Gene3D" id="3.40.630.40">
    <property type="entry name" value="Zn-dependent exopeptidases"/>
    <property type="match status" value="1"/>
</dbReference>
<dbReference type="SUPFAM" id="SSF69304">
    <property type="entry name" value="Tricorn protease N-terminal domain"/>
    <property type="match status" value="1"/>
</dbReference>
<reference evidence="2 3" key="1">
    <citation type="submission" date="2017-04" db="EMBL/GenBank/DDBJ databases">
        <authorList>
            <person name="Afonso C.L."/>
            <person name="Miller P.J."/>
            <person name="Scott M.A."/>
            <person name="Spackman E."/>
            <person name="Goraichik I."/>
            <person name="Dimitrov K.M."/>
            <person name="Suarez D.L."/>
            <person name="Swayne D.E."/>
        </authorList>
    </citation>
    <scope>NUCLEOTIDE SEQUENCE [LARGE SCALE GENOMIC DNA]</scope>
    <source>
        <strain evidence="2 3">DSM 5090</strain>
    </source>
</reference>
<dbReference type="GO" id="GO:0009253">
    <property type="term" value="P:peptidoglycan catabolic process"/>
    <property type="evidence" value="ECO:0007669"/>
    <property type="project" value="InterPro"/>
</dbReference>
<dbReference type="GO" id="GO:0008745">
    <property type="term" value="F:N-acetylmuramoyl-L-alanine amidase activity"/>
    <property type="evidence" value="ECO:0007669"/>
    <property type="project" value="InterPro"/>
</dbReference>
<organism evidence="2 3">
    <name type="scientific">Sporomusa malonica</name>
    <dbReference type="NCBI Taxonomy" id="112901"/>
    <lineage>
        <taxon>Bacteria</taxon>
        <taxon>Bacillati</taxon>
        <taxon>Bacillota</taxon>
        <taxon>Negativicutes</taxon>
        <taxon>Selenomonadales</taxon>
        <taxon>Sporomusaceae</taxon>
        <taxon>Sporomusa</taxon>
    </lineage>
</organism>
<proteinExistence type="predicted"/>
<evidence type="ECO:0000313" key="3">
    <source>
        <dbReference type="Proteomes" id="UP000192738"/>
    </source>
</evidence>
<dbReference type="InterPro" id="IPR053369">
    <property type="entry name" value="SrfA-induced_signal"/>
</dbReference>
<dbReference type="PANTHER" id="PTHR32256">
    <property type="match status" value="1"/>
</dbReference>
<dbReference type="InterPro" id="IPR032485">
    <property type="entry name" value="LRP1-like_beta_prop"/>
</dbReference>
<feature type="domain" description="MurNAc-LAA" evidence="1">
    <location>
        <begin position="268"/>
        <end position="387"/>
    </location>
</feature>
<dbReference type="RefSeq" id="WP_084577025.1">
    <property type="nucleotide sequence ID" value="NZ_CP155572.1"/>
</dbReference>
<name>A0A1W2DFY7_9FIRM</name>
<dbReference type="InterPro" id="IPR002508">
    <property type="entry name" value="MurNAc-LAA_cat"/>
</dbReference>
<dbReference type="Proteomes" id="UP000192738">
    <property type="component" value="Unassembled WGS sequence"/>
</dbReference>
<dbReference type="SUPFAM" id="SSF53187">
    <property type="entry name" value="Zn-dependent exopeptidases"/>
    <property type="match status" value="1"/>
</dbReference>
<evidence type="ECO:0000259" key="1">
    <source>
        <dbReference type="SMART" id="SM00646"/>
    </source>
</evidence>
<evidence type="ECO:0000313" key="2">
    <source>
        <dbReference type="EMBL" id="SMC96042.1"/>
    </source>
</evidence>
<gene>
    <name evidence="2" type="ORF">SAMN04488500_11578</name>
</gene>
<dbReference type="AlphaFoldDB" id="A0A1W2DFY7"/>
<keyword evidence="3" id="KW-1185">Reference proteome</keyword>
<dbReference type="OrthoDB" id="9772024at2"/>
<accession>A0A1W2DFY7</accession>
<dbReference type="SMART" id="SM00646">
    <property type="entry name" value="Ami_3"/>
    <property type="match status" value="1"/>
</dbReference>
<dbReference type="PANTHER" id="PTHR32256:SF17">
    <property type="entry name" value="EGF-LIKE DOMAIN-CONTAINING PROTEIN"/>
    <property type="match status" value="1"/>
</dbReference>
<dbReference type="Gene3D" id="2.120.10.30">
    <property type="entry name" value="TolB, C-terminal domain"/>
    <property type="match status" value="1"/>
</dbReference>
<protein>
    <submittedName>
        <fullName evidence="2">N-acetylmuramoyl-L-alanine amidase</fullName>
    </submittedName>
</protein>
<dbReference type="EMBL" id="FWXI01000015">
    <property type="protein sequence ID" value="SMC96042.1"/>
    <property type="molecule type" value="Genomic_DNA"/>
</dbReference>
<dbReference type="Pfam" id="PF01520">
    <property type="entry name" value="Amidase_3"/>
    <property type="match status" value="1"/>
</dbReference>
<dbReference type="InterPro" id="IPR011042">
    <property type="entry name" value="6-blade_b-propeller_TolB-like"/>
</dbReference>
<dbReference type="Pfam" id="PF16472">
    <property type="entry name" value="DUF5050"/>
    <property type="match status" value="2"/>
</dbReference>
<dbReference type="STRING" id="112901.SAMN04488500_11578"/>
<sequence>MPVFISLFPLLVAIVLLLSPAPAIASMPELLPKSETPAATELKLFHLEHKDVIAIAAETRLPAADIADPLAYKLEPVYHLNRQDNLLEITLAARPFLPELTGQITFTKSFASPRLRQLTMAATSTNELKITAAYNSQTTKTQLTTVKRKRVTNPDNTITFRTYLVISFIDKESTACAEPLATAKADAALIQTESYTFLQDTTTGTPPKTIVLDPGHGGAALGATSNFLFEKELNLDIALLTRDLFQNLGYDVIMTRTDDSNPSLLDRADTANILNADALISIHNNSMPEDMPDPAKKLYRGTTALYNSSAPKPGKELASLLADELAGTLRIHQYPLQDRPGLVVLNSSWVPTVIAEVAMMPHPQDAKMISQRVYRLEAAQAIVQATEKYFKISDTAPLATATPPTITTNSLAVSDPAGTRYYLDLAGDIYAGGREAIYRLKPDEHSPTMLTDDEAWNLNISGKYLYYSNWSDKHRIYRLNLDGTEKIKITDEPANQVTVAGDWLVYIKWTNNKSAQDNNIYKTSLDGRVTQKINSDQSENLSVIGDWVYYLNASDGYKIYKIKLDGTGRTKIAEDQAVFMAAAGNTIYYSNYNDSQKLYAISTEGRNRVKLANDKAGFITVANGNIYYTNASANHAVYRINVTGQNRQMICDLGAGPLPITVLNNVIYYNHLFLRL</sequence>